<dbReference type="PANTHER" id="PTHR43717:SF1">
    <property type="entry name" value="ANAEROBIC NITRIC OXIDE REDUCTASE FLAVORUBREDOXIN"/>
    <property type="match status" value="1"/>
</dbReference>
<accession>A0ABN6P5I9</accession>
<dbReference type="Gene3D" id="3.60.15.10">
    <property type="entry name" value="Ribonuclease Z/Hydroxyacylglutathione hydrolase-like"/>
    <property type="match status" value="1"/>
</dbReference>
<evidence type="ECO:0000313" key="2">
    <source>
        <dbReference type="EMBL" id="BDG73721.1"/>
    </source>
</evidence>
<organism evidence="2 3">
    <name type="scientific">Roseomonas fluvialis</name>
    <dbReference type="NCBI Taxonomy" id="1750527"/>
    <lineage>
        <taxon>Bacteria</taxon>
        <taxon>Pseudomonadati</taxon>
        <taxon>Pseudomonadota</taxon>
        <taxon>Alphaproteobacteria</taxon>
        <taxon>Acetobacterales</taxon>
        <taxon>Roseomonadaceae</taxon>
        <taxon>Roseomonas</taxon>
    </lineage>
</organism>
<reference evidence="2 3" key="1">
    <citation type="journal article" date="2016" name="Microbes Environ.">
        <title>Phylogenetically diverse aerobic anoxygenic phototrophic bacteria isolated from epilithic biofilms in Tama river, Japan.</title>
        <authorList>
            <person name="Hirose S."/>
            <person name="Matsuura K."/>
            <person name="Haruta S."/>
        </authorList>
    </citation>
    <scope>NUCLEOTIDE SEQUENCE [LARGE SCALE GENOMIC DNA]</scope>
    <source>
        <strain evidence="2 3">S08</strain>
    </source>
</reference>
<dbReference type="Proteomes" id="UP000831327">
    <property type="component" value="Chromosome"/>
</dbReference>
<protein>
    <recommendedName>
        <fullName evidence="1">Metallo-beta-lactamase domain-containing protein</fullName>
    </recommendedName>
</protein>
<dbReference type="RefSeq" id="WP_244407933.1">
    <property type="nucleotide sequence ID" value="NZ_AP025637.1"/>
</dbReference>
<proteinExistence type="predicted"/>
<dbReference type="SUPFAM" id="SSF56281">
    <property type="entry name" value="Metallo-hydrolase/oxidoreductase"/>
    <property type="match status" value="1"/>
</dbReference>
<dbReference type="Pfam" id="PF00753">
    <property type="entry name" value="Lactamase_B"/>
    <property type="match status" value="1"/>
</dbReference>
<sequence length="254" mass="28192">MTTDFTRTGVLPRLITPDCLWTGGCIAASVPGFLAHYSCFLLKGARASVLIDTGHPMHAEQVERDITAFLGDRPLDFVFPTHGELPHAGLLERWLRKWPDAVAVGDMRDWHLYLPALSHRFRQVAPGDVLDLGDRDFTFLPAIWRDLPDSLWGWDPKDRILFLSDACACFHPHTPGQSDHFTSEIAPPDVPLMQDFNSKALHWPRFTDSTGSFAAMDALLAALQPRLLCSAHGAVVDQPFELMPLFKAGLAQAA</sequence>
<dbReference type="InterPro" id="IPR001279">
    <property type="entry name" value="Metallo-B-lactamas"/>
</dbReference>
<dbReference type="PANTHER" id="PTHR43717">
    <property type="entry name" value="ANAEROBIC NITRIC OXIDE REDUCTASE FLAVORUBREDOXIN"/>
    <property type="match status" value="1"/>
</dbReference>
<dbReference type="InterPro" id="IPR036866">
    <property type="entry name" value="RibonucZ/Hydroxyglut_hydro"/>
</dbReference>
<keyword evidence="3" id="KW-1185">Reference proteome</keyword>
<dbReference type="SMART" id="SM00849">
    <property type="entry name" value="Lactamase_B"/>
    <property type="match status" value="1"/>
</dbReference>
<gene>
    <name evidence="2" type="ORF">Rmf_36500</name>
</gene>
<name>A0ABN6P5I9_9PROT</name>
<feature type="domain" description="Metallo-beta-lactamase" evidence="1">
    <location>
        <begin position="36"/>
        <end position="232"/>
    </location>
</feature>
<evidence type="ECO:0000259" key="1">
    <source>
        <dbReference type="SMART" id="SM00849"/>
    </source>
</evidence>
<evidence type="ECO:0000313" key="3">
    <source>
        <dbReference type="Proteomes" id="UP000831327"/>
    </source>
</evidence>
<dbReference type="EMBL" id="AP025637">
    <property type="protein sequence ID" value="BDG73721.1"/>
    <property type="molecule type" value="Genomic_DNA"/>
</dbReference>